<evidence type="ECO:0000256" key="1">
    <source>
        <dbReference type="ARBA" id="ARBA00004871"/>
    </source>
</evidence>
<dbReference type="PANTHER" id="PTHR21089">
    <property type="entry name" value="SHIKIMATE DEHYDROGENASE"/>
    <property type="match status" value="1"/>
</dbReference>
<evidence type="ECO:0000259" key="3">
    <source>
        <dbReference type="Pfam" id="PF08501"/>
    </source>
</evidence>
<dbReference type="Gene3D" id="3.40.50.720">
    <property type="entry name" value="NAD(P)-binding Rossmann-like Domain"/>
    <property type="match status" value="1"/>
</dbReference>
<dbReference type="Pfam" id="PF08501">
    <property type="entry name" value="Shikimate_dh_N"/>
    <property type="match status" value="1"/>
</dbReference>
<dbReference type="EMBL" id="VYSA01000001">
    <property type="protein sequence ID" value="KAA9111611.1"/>
    <property type="molecule type" value="Genomic_DNA"/>
</dbReference>
<evidence type="ECO:0000256" key="2">
    <source>
        <dbReference type="ARBA" id="ARBA00023141"/>
    </source>
</evidence>
<dbReference type="InterPro" id="IPR022893">
    <property type="entry name" value="Shikimate_DH_fam"/>
</dbReference>
<dbReference type="GO" id="GO:0004764">
    <property type="term" value="F:shikimate 3-dehydrogenase (NADP+) activity"/>
    <property type="evidence" value="ECO:0007669"/>
    <property type="project" value="InterPro"/>
</dbReference>
<comment type="caution">
    <text evidence="4">The sequence shown here is derived from an EMBL/GenBank/DDBJ whole genome shotgun (WGS) entry which is preliminary data.</text>
</comment>
<keyword evidence="2" id="KW-0028">Amino-acid biosynthesis</keyword>
<accession>A0A5J5J6F3</accession>
<dbReference type="GO" id="GO:0050661">
    <property type="term" value="F:NADP binding"/>
    <property type="evidence" value="ECO:0007669"/>
    <property type="project" value="TreeGrafter"/>
</dbReference>
<feature type="domain" description="Shikimate dehydrogenase substrate binding N-terminal" evidence="3">
    <location>
        <begin position="19"/>
        <end position="100"/>
    </location>
</feature>
<evidence type="ECO:0000313" key="4">
    <source>
        <dbReference type="EMBL" id="KAA9111611.1"/>
    </source>
</evidence>
<evidence type="ECO:0000313" key="5">
    <source>
        <dbReference type="Proteomes" id="UP000325827"/>
    </source>
</evidence>
<keyword evidence="2" id="KW-0057">Aromatic amino acid biosynthesis</keyword>
<dbReference type="PANTHER" id="PTHR21089:SF1">
    <property type="entry name" value="BIFUNCTIONAL 3-DEHYDROQUINATE DEHYDRATASE_SHIKIMATE DEHYDROGENASE, CHLOROPLASTIC"/>
    <property type="match status" value="1"/>
</dbReference>
<dbReference type="SUPFAM" id="SSF51735">
    <property type="entry name" value="NAD(P)-binding Rossmann-fold domains"/>
    <property type="match status" value="1"/>
</dbReference>
<reference evidence="5" key="1">
    <citation type="submission" date="2019-09" db="EMBL/GenBank/DDBJ databases">
        <title>Mumia zhuanghuii sp. nov. isolated from the intestinal contents of plateau pika (Ochotona curzoniae) in the Qinghai-Tibet plateau of China.</title>
        <authorList>
            <person name="Tian Z."/>
        </authorList>
    </citation>
    <scope>NUCLEOTIDE SEQUENCE [LARGE SCALE GENOMIC DNA]</scope>
    <source>
        <strain evidence="5">JCM 30598</strain>
    </source>
</reference>
<keyword evidence="5" id="KW-1185">Reference proteome</keyword>
<dbReference type="GO" id="GO:0019632">
    <property type="term" value="P:shikimate metabolic process"/>
    <property type="evidence" value="ECO:0007669"/>
    <property type="project" value="TreeGrafter"/>
</dbReference>
<dbReference type="CDD" id="cd01065">
    <property type="entry name" value="NAD_bind_Shikimate_DH"/>
    <property type="match status" value="1"/>
</dbReference>
<dbReference type="InterPro" id="IPR046346">
    <property type="entry name" value="Aminoacid_DH-like_N_sf"/>
</dbReference>
<dbReference type="OrthoDB" id="9776868at2"/>
<gene>
    <name evidence="4" type="ORF">F6B43_02475</name>
</gene>
<dbReference type="GO" id="GO:0009073">
    <property type="term" value="P:aromatic amino acid family biosynthetic process"/>
    <property type="evidence" value="ECO:0007669"/>
    <property type="project" value="UniProtKB-KW"/>
</dbReference>
<dbReference type="InterPro" id="IPR036291">
    <property type="entry name" value="NAD(P)-bd_dom_sf"/>
</dbReference>
<dbReference type="GO" id="GO:0009423">
    <property type="term" value="P:chorismate biosynthetic process"/>
    <property type="evidence" value="ECO:0007669"/>
    <property type="project" value="TreeGrafter"/>
</dbReference>
<dbReference type="Proteomes" id="UP000325827">
    <property type="component" value="Unassembled WGS sequence"/>
</dbReference>
<dbReference type="SUPFAM" id="SSF53223">
    <property type="entry name" value="Aminoacid dehydrogenase-like, N-terminal domain"/>
    <property type="match status" value="1"/>
</dbReference>
<comment type="pathway">
    <text evidence="1">Metabolic intermediate biosynthesis; chorismate biosynthesis; chorismate from D-erythrose 4-phosphate and phosphoenolpyruvate: step 4/7.</text>
</comment>
<organism evidence="4 5">
    <name type="scientific">Microbacterium rhizomatis</name>
    <dbReference type="NCBI Taxonomy" id="1631477"/>
    <lineage>
        <taxon>Bacteria</taxon>
        <taxon>Bacillati</taxon>
        <taxon>Actinomycetota</taxon>
        <taxon>Actinomycetes</taxon>
        <taxon>Micrococcales</taxon>
        <taxon>Microbacteriaceae</taxon>
        <taxon>Microbacterium</taxon>
    </lineage>
</organism>
<dbReference type="GO" id="GO:0005829">
    <property type="term" value="C:cytosol"/>
    <property type="evidence" value="ECO:0007669"/>
    <property type="project" value="TreeGrafter"/>
</dbReference>
<dbReference type="AlphaFoldDB" id="A0A5J5J6F3"/>
<dbReference type="Gene3D" id="3.40.50.10860">
    <property type="entry name" value="Leucine Dehydrogenase, chain A, domain 1"/>
    <property type="match status" value="1"/>
</dbReference>
<protein>
    <submittedName>
        <fullName evidence="4">Shikimate dehydrogenase</fullName>
    </submittedName>
</protein>
<proteinExistence type="predicted"/>
<sequence>MVHRSPGLGVLTGPTRLAVWGDPIAHSRSPQLHTAAYAVLGLDWDYGRRQVTVPDFDAVLGSLDDSWRGLSVTFPLKSAAFAVSVDRDRRAHLTGAVNTLLLTPDGPHGFNTDVGGLIRMLQDHGTGAVERARIIGAGATATSALVALAELGARRVEVVARRPEATVGLVALGGRIGVDVHAIPFPDSRLEPVTLTLATIPGDAVIPDGSVDLLAESGGGLFDAVYGTWPTPLARAWAARGLPAHSGLGMLLHQAVLQVRIFVSGDADRPLPNEPLVLEAMRATLVAD</sequence>
<dbReference type="InterPro" id="IPR013708">
    <property type="entry name" value="Shikimate_DH-bd_N"/>
</dbReference>
<name>A0A5J5J6F3_9MICO</name>